<evidence type="ECO:0008006" key="4">
    <source>
        <dbReference type="Google" id="ProtNLM"/>
    </source>
</evidence>
<gene>
    <name evidence="2" type="ORF">TL16_g01593</name>
</gene>
<protein>
    <recommendedName>
        <fullName evidence="4">Cytidyltransferase-like domain-containing protein</fullName>
    </recommendedName>
</protein>
<dbReference type="Proteomes" id="UP001162640">
    <property type="component" value="Unassembled WGS sequence"/>
</dbReference>
<evidence type="ECO:0000313" key="2">
    <source>
        <dbReference type="EMBL" id="GMH54041.1"/>
    </source>
</evidence>
<dbReference type="GO" id="GO:0005634">
    <property type="term" value="C:nucleus"/>
    <property type="evidence" value="ECO:0007669"/>
    <property type="project" value="TreeGrafter"/>
</dbReference>
<organism evidence="2 3">
    <name type="scientific">Triparma laevis f. inornata</name>
    <dbReference type="NCBI Taxonomy" id="1714386"/>
    <lineage>
        <taxon>Eukaryota</taxon>
        <taxon>Sar</taxon>
        <taxon>Stramenopiles</taxon>
        <taxon>Ochrophyta</taxon>
        <taxon>Bolidophyceae</taxon>
        <taxon>Parmales</taxon>
        <taxon>Triparmaceae</taxon>
        <taxon>Triparma</taxon>
    </lineage>
</organism>
<feature type="chain" id="PRO_5040750195" description="Cytidyltransferase-like domain-containing protein" evidence="1">
    <location>
        <begin position="21"/>
        <end position="383"/>
    </location>
</feature>
<evidence type="ECO:0000313" key="3">
    <source>
        <dbReference type="Proteomes" id="UP001162640"/>
    </source>
</evidence>
<dbReference type="PANTHER" id="PTHR31285:SF0">
    <property type="entry name" value="NICOTINAMIDE MONONUCLEOTIDE ADENYLYLTRANSFERASE"/>
    <property type="match status" value="1"/>
</dbReference>
<evidence type="ECO:0000256" key="1">
    <source>
        <dbReference type="SAM" id="SignalP"/>
    </source>
</evidence>
<dbReference type="EMBL" id="BLQM01000036">
    <property type="protein sequence ID" value="GMH54041.1"/>
    <property type="molecule type" value="Genomic_DNA"/>
</dbReference>
<feature type="non-terminal residue" evidence="2">
    <location>
        <position position="383"/>
    </location>
</feature>
<accession>A0A9W6ZL61</accession>
<dbReference type="GO" id="GO:0005737">
    <property type="term" value="C:cytoplasm"/>
    <property type="evidence" value="ECO:0007669"/>
    <property type="project" value="TreeGrafter"/>
</dbReference>
<dbReference type="GO" id="GO:0000309">
    <property type="term" value="F:nicotinamide-nucleotide adenylyltransferase activity"/>
    <property type="evidence" value="ECO:0007669"/>
    <property type="project" value="TreeGrafter"/>
</dbReference>
<dbReference type="Gene3D" id="3.40.50.620">
    <property type="entry name" value="HUPs"/>
    <property type="match status" value="1"/>
</dbReference>
<dbReference type="SUPFAM" id="SSF52374">
    <property type="entry name" value="Nucleotidylyl transferase"/>
    <property type="match status" value="1"/>
</dbReference>
<proteinExistence type="predicted"/>
<name>A0A9W6ZL61_9STRA</name>
<dbReference type="AlphaFoldDB" id="A0A9W6ZL61"/>
<dbReference type="PANTHER" id="PTHR31285">
    <property type="entry name" value="NICOTINAMIDE MONONUCLEOTIDE ADENYLYLTRANSFERASE"/>
    <property type="match status" value="1"/>
</dbReference>
<dbReference type="GO" id="GO:0016887">
    <property type="term" value="F:ATP hydrolysis activity"/>
    <property type="evidence" value="ECO:0007669"/>
    <property type="project" value="TreeGrafter"/>
</dbReference>
<feature type="signal peptide" evidence="1">
    <location>
        <begin position="1"/>
        <end position="20"/>
    </location>
</feature>
<reference evidence="3" key="1">
    <citation type="journal article" date="2023" name="Commun. Biol.">
        <title>Genome analysis of Parmales, the sister group of diatoms, reveals the evolutionary specialization of diatoms from phago-mixotrophs to photoautotrophs.</title>
        <authorList>
            <person name="Ban H."/>
            <person name="Sato S."/>
            <person name="Yoshikawa S."/>
            <person name="Yamada K."/>
            <person name="Nakamura Y."/>
            <person name="Ichinomiya M."/>
            <person name="Sato N."/>
            <person name="Blanc-Mathieu R."/>
            <person name="Endo H."/>
            <person name="Kuwata A."/>
            <person name="Ogata H."/>
        </authorList>
    </citation>
    <scope>NUCLEOTIDE SEQUENCE [LARGE SCALE GENOMIC DNA]</scope>
</reference>
<dbReference type="InterPro" id="IPR014729">
    <property type="entry name" value="Rossmann-like_a/b/a_fold"/>
</dbReference>
<comment type="caution">
    <text evidence="2">The sequence shown here is derived from an EMBL/GenBank/DDBJ whole genome shotgun (WGS) entry which is preliminary data.</text>
</comment>
<sequence length="383" mass="41678">MRTIFPAALLLNALSSYARGLSTMPPPLSLKPYFTFNFLGGAGVGYMNSMIVKPGCSKRLNKAEVLYSKESSEYLQAASSASFCSPEMSASAAQNALISSCCSRPPQSLPVGIAVTSTLPTDNGSSNTHCRALLTVATPYSCITYKTDLNDLLRSDALIKVDNLVEKAVNLVEESTNSEIEGCEVVGVVQKHDQLASYLKATPNKVMFPWIAEEEPLQTSSLLPGSFNPIHKGHVEMCGSDGGWYELSIGNVDKGFIMAEEVKERCEAIADLGGRVMVSNAALFSDKLRGWKILREDADVEFRVGDDTYVRIIDPKYYDNSVENMEAAMQKLNNDGATFLVYPRTEGGEGSQPEPRPGVSYAKEWEKIDVSSSEIRAGTKKAF</sequence>
<keyword evidence="1" id="KW-0732">Signal</keyword>
<feature type="non-terminal residue" evidence="2">
    <location>
        <position position="1"/>
    </location>
</feature>